<dbReference type="RefSeq" id="WP_281263903.1">
    <property type="nucleotide sequence ID" value="NZ_LN774881.1"/>
</dbReference>
<dbReference type="SUPFAM" id="SSF52540">
    <property type="entry name" value="P-loop containing nucleoside triphosphate hydrolases"/>
    <property type="match status" value="2"/>
</dbReference>
<dbReference type="InterPro" id="IPR013986">
    <property type="entry name" value="DExx_box_DNA_helicase_dom_sf"/>
</dbReference>
<dbReference type="HAMAP" id="MF_01486">
    <property type="entry name" value="RecC"/>
    <property type="match status" value="1"/>
</dbReference>
<keyword evidence="8 10" id="KW-0238">DNA-binding</keyword>
<dbReference type="InterPro" id="IPR041500">
    <property type="entry name" value="RecC_C"/>
</dbReference>
<reference evidence="13" key="1">
    <citation type="submission" date="2015-01" db="EMBL/GenBank/DDBJ databases">
        <authorList>
            <person name="Manzano-Marin A."/>
            <person name="Manzano-Marin A."/>
        </authorList>
    </citation>
    <scope>NUCLEOTIDE SEQUENCE [LARGE SCALE GENOMIC DNA]</scope>
    <source>
        <strain evidence="13">obscurior</strain>
    </source>
</reference>
<dbReference type="PIRSF" id="PIRSF000980">
    <property type="entry name" value="RecC"/>
    <property type="match status" value="1"/>
</dbReference>
<dbReference type="GO" id="GO:0005524">
    <property type="term" value="F:ATP binding"/>
    <property type="evidence" value="ECO:0007669"/>
    <property type="project" value="UniProtKB-UniRule"/>
</dbReference>
<dbReference type="GO" id="GO:0000724">
    <property type="term" value="P:double-strand break repair via homologous recombination"/>
    <property type="evidence" value="ECO:0007669"/>
    <property type="project" value="UniProtKB-UniRule"/>
</dbReference>
<dbReference type="PANTHER" id="PTHR30591:SF1">
    <property type="entry name" value="RECBCD ENZYME SUBUNIT RECC"/>
    <property type="match status" value="1"/>
</dbReference>
<dbReference type="EMBL" id="LN774881">
    <property type="protein sequence ID" value="CEN31995.1"/>
    <property type="molecule type" value="Genomic_DNA"/>
</dbReference>
<evidence type="ECO:0000256" key="4">
    <source>
        <dbReference type="ARBA" id="ARBA00022801"/>
    </source>
</evidence>
<evidence type="ECO:0000256" key="1">
    <source>
        <dbReference type="ARBA" id="ARBA00022722"/>
    </source>
</evidence>
<sequence length="1120" mass="134021">MFFVYRVNKLDIFLNIVIEIIKNDLSCNFFQSEIFLIEDNKTEKWVKLMLSKYFGVFGNIKCYSANDFVWKLCSYIFSENVISYRSFSYTMLTWKIMKILSCLFEKKEHSIFSTYLCMNQDEYKCFQFSKKMALLFNKYMIFRPDWLVVWEKGELVDGISSIYQNWQALLWREVIKITKSLGDSVFHIANFYKKFTSVLGKKFKKSSKIPKRIFVFGIPSGLILSYLRDISYYIDIHLLFIDPCVCVEFEDFGREFFDFDNICCDCFYFDHQKIQYSLLKYDFYTKRKLKNFFLFSWKKLRKECLTLLFSTLRHFHKIDLLQELEDNTSILSIIKNDIFIDQNYSEEKFFKNNEKVKSDNIKKRILSRKDHSFNLHICYNIQKEIEVLYNTLLNMMLNDSKLRPEDILVMAPDINLYISEIEKIFNNVDSQYCIPYSISDQKIEYAHSIFFAFLKLLRLPNSECIAESVLELLELSCIADNFSIKLDDIDLIRHWVFESGIRWGINNDIYNELMLPVFNKNTWEFGLNRMLLGYSIDNIQCSWDGIYPYSQCRGEDLELIGCLSKFIFKLNYWRKYLFRKRMLEEWESFFFKITHDFFCFNSDVEKYFIVLKGYWNDILYSGLIVKYNKPISIELIYDELVNRLNDGKVYQKFLGGGINFCSLFSNFSFSFKVIYLIGINEIMYPKKSLLVNFDLMKGNMRCGDFFEKKSDRYFFLNLILGAEKFLYISCTENFYGVSYSYPSVIVNELLEYISYNFCLSGDENVDEKISIFHVKRHLCHIHMNVSYMIEKEFSYKEFKKEYKDVFIKKKNKEKKNRSVFFQDICVSNSLIIPFSSLQYFYSHPIRAWFKERLSIFYGNFFKFQKYESFFVDYLTRYKLNDYLLFSLLNGKNGNFIYEVANGIGMLPYNSFGKVYWEKQYANMLFLAKKIQKYKLTIPKTLEINLDIFNFKIIGFLPFVRENGLLRWKPKKLTLKDILLLWLEHLVYCASGGVGESRLFGVNKKWVFRSLSCNEAKELLVPFLLGYQRGIITPLFLVYDLAEVWLSSCFDRKSRKINWDKNIQNKSINSLILSWYGNSWNRGANKDLYLYKMIKNLNNEYIEVIISEAEQYLFPLLFFKK</sequence>
<evidence type="ECO:0000256" key="7">
    <source>
        <dbReference type="ARBA" id="ARBA00022840"/>
    </source>
</evidence>
<dbReference type="AlphaFoldDB" id="A0A0H5BWF3"/>
<dbReference type="GO" id="GO:0009338">
    <property type="term" value="C:exodeoxyribonuclease V complex"/>
    <property type="evidence" value="ECO:0007669"/>
    <property type="project" value="InterPro"/>
</dbReference>
<evidence type="ECO:0000256" key="6">
    <source>
        <dbReference type="ARBA" id="ARBA00022839"/>
    </source>
</evidence>
<organism evidence="12 13">
    <name type="scientific">Candidatus Westeberhardia cardiocondylae</name>
    <dbReference type="NCBI Taxonomy" id="1594731"/>
    <lineage>
        <taxon>Bacteria</taxon>
        <taxon>Pseudomonadati</taxon>
        <taxon>Pseudomonadota</taxon>
        <taxon>Gammaproteobacteria</taxon>
        <taxon>Enterobacterales</taxon>
        <taxon>Enterobacteriaceae</taxon>
        <taxon>ant endosymbionts</taxon>
        <taxon>Candidatus Westeberhardia</taxon>
    </lineage>
</organism>
<dbReference type="SUPFAM" id="SSF52980">
    <property type="entry name" value="Restriction endonuclease-like"/>
    <property type="match status" value="1"/>
</dbReference>
<dbReference type="STRING" id="1594731.WEOB_026"/>
<evidence type="ECO:0000256" key="8">
    <source>
        <dbReference type="ARBA" id="ARBA00023125"/>
    </source>
</evidence>
<accession>A0A0H5BWF3</accession>
<dbReference type="InterPro" id="IPR027417">
    <property type="entry name" value="P-loop_NTPase"/>
</dbReference>
<evidence type="ECO:0000256" key="10">
    <source>
        <dbReference type="HAMAP-Rule" id="MF_01486"/>
    </source>
</evidence>
<evidence type="ECO:0000256" key="5">
    <source>
        <dbReference type="ARBA" id="ARBA00022806"/>
    </source>
</evidence>
<evidence type="ECO:0000259" key="11">
    <source>
        <dbReference type="Pfam" id="PF17946"/>
    </source>
</evidence>
<evidence type="ECO:0000313" key="12">
    <source>
        <dbReference type="EMBL" id="CEN31995.1"/>
    </source>
</evidence>
<keyword evidence="7 10" id="KW-0067">ATP-binding</keyword>
<keyword evidence="2 10" id="KW-0547">Nucleotide-binding</keyword>
<dbReference type="Pfam" id="PF17946">
    <property type="entry name" value="RecC_C"/>
    <property type="match status" value="1"/>
</dbReference>
<dbReference type="Gene3D" id="1.10.10.990">
    <property type="match status" value="1"/>
</dbReference>
<dbReference type="PATRIC" id="fig|1594731.3.peg.24"/>
<evidence type="ECO:0000256" key="3">
    <source>
        <dbReference type="ARBA" id="ARBA00022763"/>
    </source>
</evidence>
<dbReference type="Gene3D" id="3.40.50.10930">
    <property type="match status" value="1"/>
</dbReference>
<gene>
    <name evidence="10 12" type="primary">recC</name>
    <name evidence="12" type="ORF">WEOB_026</name>
</gene>
<dbReference type="Gene3D" id="1.10.10.160">
    <property type="match status" value="1"/>
</dbReference>
<dbReference type="KEGG" id="wca:WEOB_026"/>
<dbReference type="InterPro" id="IPR006697">
    <property type="entry name" value="RecC"/>
</dbReference>
<comment type="function">
    <text evidence="10">A helicase/nuclease that prepares dsDNA breaks (DSB) for recombinational DNA repair. Binds to DSBs and unwinds DNA via a highly rapid and processive ATP-dependent bidirectional helicase activity. Unwinds dsDNA until it encounters a Chi (crossover hotspot instigator) sequence from the 3' direction. Cuts ssDNA a few nucleotides 3' to the Chi site. The properties and activities of the enzyme are changed at Chi. The Chi-altered holoenzyme produces a long 3'-ssDNA overhang and facilitates RecA-binding to the ssDNA for homologous DNA recombination and repair. Holoenzyme degrades any linearized DNA that is unable to undergo homologous recombination. In the holoenzyme this subunit recognizes the wild-type Chi sequence, and when added to isolated RecB increases its ATP-dependent helicase processivity.</text>
</comment>
<evidence type="ECO:0000256" key="2">
    <source>
        <dbReference type="ARBA" id="ARBA00022741"/>
    </source>
</evidence>
<keyword evidence="4 10" id="KW-0378">Hydrolase</keyword>
<proteinExistence type="inferred from homology"/>
<keyword evidence="6 10" id="KW-0269">Exonuclease</keyword>
<dbReference type="PANTHER" id="PTHR30591">
    <property type="entry name" value="RECBCD ENZYME SUBUNIT RECC"/>
    <property type="match status" value="1"/>
</dbReference>
<keyword evidence="13" id="KW-1185">Reference proteome</keyword>
<dbReference type="GO" id="GO:0008854">
    <property type="term" value="F:exodeoxyribonuclease V activity"/>
    <property type="evidence" value="ECO:0007669"/>
    <property type="project" value="InterPro"/>
</dbReference>
<dbReference type="CDD" id="cd22353">
    <property type="entry name" value="RecC_C-like"/>
    <property type="match status" value="1"/>
</dbReference>
<keyword evidence="5 10" id="KW-0347">Helicase</keyword>
<comment type="similarity">
    <text evidence="10">Belongs to the RecC family.</text>
</comment>
<dbReference type="Pfam" id="PF04257">
    <property type="entry name" value="Exonuc_V_gamma"/>
    <property type="match status" value="1"/>
</dbReference>
<dbReference type="Proteomes" id="UP000242753">
    <property type="component" value="Chromosome I"/>
</dbReference>
<dbReference type="GO" id="GO:0003678">
    <property type="term" value="F:DNA helicase activity"/>
    <property type="evidence" value="ECO:0007669"/>
    <property type="project" value="UniProtKB-UniRule"/>
</dbReference>
<evidence type="ECO:0000256" key="9">
    <source>
        <dbReference type="ARBA" id="ARBA00023204"/>
    </source>
</evidence>
<dbReference type="InterPro" id="IPR011335">
    <property type="entry name" value="Restrct_endonuc-II-like"/>
</dbReference>
<comment type="subunit">
    <text evidence="10">Heterotrimer of RecB, RecC and RecD. All subunits contribute to DNA-binding.</text>
</comment>
<comment type="miscellaneous">
    <text evidence="10">In the RecBCD complex, RecB has a slow 3'-5' helicase, an exonuclease activity and loads RecA onto ssDNA, RecD has a fast 5'-3' helicase activity, while RecC stimulates the ATPase and processivity of the RecB helicase and contributes to recognition of the Chi site.</text>
</comment>
<dbReference type="Gene3D" id="3.40.50.300">
    <property type="entry name" value="P-loop containing nucleotide triphosphate hydrolases"/>
    <property type="match status" value="2"/>
</dbReference>
<feature type="domain" description="RecC C-terminal" evidence="11">
    <location>
        <begin position="834"/>
        <end position="1047"/>
    </location>
</feature>
<protein>
    <recommendedName>
        <fullName evidence="10">RecBCD enzyme subunit RecC</fullName>
    </recommendedName>
    <alternativeName>
        <fullName evidence="10">Exonuclease V subunit RecC</fullName>
        <shortName evidence="10">ExoV subunit RecC</shortName>
    </alternativeName>
    <alternativeName>
        <fullName evidence="10">Helicase/nuclease RecBCD subunit RecC</fullName>
    </alternativeName>
</protein>
<keyword evidence="9 10" id="KW-0234">DNA repair</keyword>
<name>A0A0H5BWF3_9ENTR</name>
<keyword evidence="3 10" id="KW-0227">DNA damage</keyword>
<dbReference type="GO" id="GO:0003677">
    <property type="term" value="F:DNA binding"/>
    <property type="evidence" value="ECO:0007669"/>
    <property type="project" value="UniProtKB-UniRule"/>
</dbReference>
<dbReference type="NCBIfam" id="TIGR01450">
    <property type="entry name" value="recC"/>
    <property type="match status" value="1"/>
</dbReference>
<keyword evidence="1 10" id="KW-0540">Nuclease</keyword>
<evidence type="ECO:0000313" key="13">
    <source>
        <dbReference type="Proteomes" id="UP000242753"/>
    </source>
</evidence>